<dbReference type="PIRSF" id="PIRSF001365">
    <property type="entry name" value="DHDPS"/>
    <property type="match status" value="1"/>
</dbReference>
<dbReference type="EMBL" id="CAIIXF020000005">
    <property type="protein sequence ID" value="CAH1783290.1"/>
    <property type="molecule type" value="Genomic_DNA"/>
</dbReference>
<dbReference type="GO" id="GO:0008840">
    <property type="term" value="F:4-hydroxy-tetrahydrodipicolinate synthase activity"/>
    <property type="evidence" value="ECO:0007669"/>
    <property type="project" value="TreeGrafter"/>
</dbReference>
<comment type="catalytic activity">
    <reaction evidence="11">
        <text>(4S)-4-hydroxy-2-oxoglutarate = glyoxylate + pyruvate</text>
        <dbReference type="Rhea" id="RHEA:35639"/>
        <dbReference type="ChEBI" id="CHEBI:15361"/>
        <dbReference type="ChEBI" id="CHEBI:36655"/>
        <dbReference type="ChEBI" id="CHEBI:71685"/>
        <dbReference type="EC" id="4.1.3.16"/>
    </reaction>
</comment>
<dbReference type="Gene3D" id="3.20.20.70">
    <property type="entry name" value="Aldolase class I"/>
    <property type="match status" value="1"/>
</dbReference>
<dbReference type="AlphaFoldDB" id="A0A8S4NPM3"/>
<feature type="binding site" evidence="14">
    <location>
        <position position="253"/>
    </location>
    <ligand>
        <name>pyruvate</name>
        <dbReference type="ChEBI" id="CHEBI:15361"/>
    </ligand>
</feature>
<keyword evidence="16" id="KW-1185">Reference proteome</keyword>
<evidence type="ECO:0000256" key="8">
    <source>
        <dbReference type="ARBA" id="ARBA00030874"/>
    </source>
</evidence>
<dbReference type="Pfam" id="PF00701">
    <property type="entry name" value="DHDPS"/>
    <property type="match status" value="1"/>
</dbReference>
<proteinExistence type="inferred from homology"/>
<reference evidence="15" key="1">
    <citation type="submission" date="2022-03" db="EMBL/GenBank/DDBJ databases">
        <authorList>
            <person name="Martin C."/>
        </authorList>
    </citation>
    <scope>NUCLEOTIDE SEQUENCE</scope>
</reference>
<dbReference type="InterPro" id="IPR002220">
    <property type="entry name" value="DapA-like"/>
</dbReference>
<dbReference type="PROSITE" id="PS00666">
    <property type="entry name" value="DHDPS_2"/>
    <property type="match status" value="1"/>
</dbReference>
<gene>
    <name evidence="15" type="ORF">OFUS_LOCUS9639</name>
</gene>
<protein>
    <recommendedName>
        <fullName evidence="5">4-hydroxy-2-oxoglutarate aldolase, mitochondrial</fullName>
        <ecNumber evidence="4">4.1.3.16</ecNumber>
    </recommendedName>
    <alternativeName>
        <fullName evidence="9">Dihydrodipicolinate synthase-like</fullName>
    </alternativeName>
    <alternativeName>
        <fullName evidence="8">Probable 2-keto-4-hydroxyglutarate aldolase</fullName>
    </alternativeName>
</protein>
<comment type="caution">
    <text evidence="15">The sequence shown here is derived from an EMBL/GenBank/DDBJ whole genome shotgun (WGS) entry which is preliminary data.</text>
</comment>
<dbReference type="Proteomes" id="UP000749559">
    <property type="component" value="Unassembled WGS sequence"/>
</dbReference>
<dbReference type="EC" id="4.1.3.16" evidence="4"/>
<evidence type="ECO:0000313" key="15">
    <source>
        <dbReference type="EMBL" id="CAH1783290.1"/>
    </source>
</evidence>
<evidence type="ECO:0000256" key="12">
    <source>
        <dbReference type="PIRNR" id="PIRNR001365"/>
    </source>
</evidence>
<evidence type="ECO:0000256" key="9">
    <source>
        <dbReference type="ARBA" id="ARBA00032879"/>
    </source>
</evidence>
<evidence type="ECO:0000256" key="10">
    <source>
        <dbReference type="ARBA" id="ARBA00033610"/>
    </source>
</evidence>
<keyword evidence="6 12" id="KW-0456">Lyase</keyword>
<comment type="subunit">
    <text evidence="3">Homotetramer.</text>
</comment>
<dbReference type="CDD" id="cd00408">
    <property type="entry name" value="DHDPS-like"/>
    <property type="match status" value="1"/>
</dbReference>
<dbReference type="SMART" id="SM01130">
    <property type="entry name" value="DHDPS"/>
    <property type="match status" value="1"/>
</dbReference>
<comment type="function">
    <text evidence="1">Catalyzes the final step in the metabolic pathway of hydroxyproline.</text>
</comment>
<dbReference type="PRINTS" id="PR00146">
    <property type="entry name" value="DHPICSNTHASE"/>
</dbReference>
<evidence type="ECO:0000256" key="2">
    <source>
        <dbReference type="ARBA" id="ARBA00007592"/>
    </source>
</evidence>
<dbReference type="InterPro" id="IPR020625">
    <property type="entry name" value="Schiff_base-form_aldolases_AS"/>
</dbReference>
<sequence length="341" mass="36903">MLKSAASFVFFTLPKRLPKNSLHLTNKTTIPGITLKQNRTMASSSNLDIGGIYPPIPTPFDEKENIAYDKLEKNLSIWNKAPLKGYVVQGSNGEYTFLTAEERVEMVKKVREMIPKDKLILAGSGCESTRDTIVMSEKMAEAGADAVLVVTPCYFKNAMTNAALINHYTKLADACPVPVILYSVPANTGIDMAPEVVIQLSSHPNIIGLKDSGGDIGKIGNMVFKTKANNFQILAGSAGFLYPGYAVGCVGGVCALANVLPNEVCEIDRLFKAGDHKAAQDLQHRLIAPNAAITKKFGVPGLKASMERFGFYGGPPRSPLLPATPEDTEKLLGDFRYSEFL</sequence>
<evidence type="ECO:0000256" key="13">
    <source>
        <dbReference type="PIRSR" id="PIRSR001365-1"/>
    </source>
</evidence>
<dbReference type="GO" id="GO:0044281">
    <property type="term" value="P:small molecule metabolic process"/>
    <property type="evidence" value="ECO:0007669"/>
    <property type="project" value="UniProtKB-ARBA"/>
</dbReference>
<keyword evidence="7" id="KW-0704">Schiff base</keyword>
<evidence type="ECO:0000256" key="7">
    <source>
        <dbReference type="ARBA" id="ARBA00023270"/>
    </source>
</evidence>
<evidence type="ECO:0000256" key="4">
    <source>
        <dbReference type="ARBA" id="ARBA00012215"/>
    </source>
</evidence>
<evidence type="ECO:0000256" key="11">
    <source>
        <dbReference type="ARBA" id="ARBA00033613"/>
    </source>
</evidence>
<evidence type="ECO:0000256" key="1">
    <source>
        <dbReference type="ARBA" id="ARBA00002577"/>
    </source>
</evidence>
<feature type="active site" description="Schiff-base intermediate with substrate" evidence="13">
    <location>
        <position position="210"/>
    </location>
</feature>
<evidence type="ECO:0000256" key="14">
    <source>
        <dbReference type="PIRSR" id="PIRSR001365-2"/>
    </source>
</evidence>
<organism evidence="15 16">
    <name type="scientific">Owenia fusiformis</name>
    <name type="common">Polychaete worm</name>
    <dbReference type="NCBI Taxonomy" id="6347"/>
    <lineage>
        <taxon>Eukaryota</taxon>
        <taxon>Metazoa</taxon>
        <taxon>Spiralia</taxon>
        <taxon>Lophotrochozoa</taxon>
        <taxon>Annelida</taxon>
        <taxon>Polychaeta</taxon>
        <taxon>Sedentaria</taxon>
        <taxon>Canalipalpata</taxon>
        <taxon>Sabellida</taxon>
        <taxon>Oweniida</taxon>
        <taxon>Oweniidae</taxon>
        <taxon>Owenia</taxon>
    </lineage>
</organism>
<dbReference type="OrthoDB" id="191315at2759"/>
<evidence type="ECO:0000256" key="5">
    <source>
        <dbReference type="ARBA" id="ARBA00018425"/>
    </source>
</evidence>
<comment type="catalytic activity">
    <reaction evidence="10">
        <text>(4R)-4-hydroxy-2-oxoglutarate = glyoxylate + pyruvate</text>
        <dbReference type="Rhea" id="RHEA:30687"/>
        <dbReference type="ChEBI" id="CHEBI:15361"/>
        <dbReference type="ChEBI" id="CHEBI:36655"/>
        <dbReference type="ChEBI" id="CHEBI:62213"/>
        <dbReference type="EC" id="4.1.3.16"/>
    </reaction>
</comment>
<feature type="active site" description="Proton donor/acceptor" evidence="13">
    <location>
        <position position="182"/>
    </location>
</feature>
<dbReference type="InterPro" id="IPR013785">
    <property type="entry name" value="Aldolase_TIM"/>
</dbReference>
<accession>A0A8S4NPM3</accession>
<dbReference type="GO" id="GO:0008700">
    <property type="term" value="F:(R,S)-4-hydroxy-2-oxoglutarate aldolase activity"/>
    <property type="evidence" value="ECO:0007669"/>
    <property type="project" value="UniProtKB-EC"/>
</dbReference>
<dbReference type="SUPFAM" id="SSF51569">
    <property type="entry name" value="Aldolase"/>
    <property type="match status" value="1"/>
</dbReference>
<name>A0A8S4NPM3_OWEFU</name>
<evidence type="ECO:0000256" key="6">
    <source>
        <dbReference type="ARBA" id="ARBA00023239"/>
    </source>
</evidence>
<comment type="similarity">
    <text evidence="2 12">Belongs to the DapA family.</text>
</comment>
<evidence type="ECO:0000313" key="16">
    <source>
        <dbReference type="Proteomes" id="UP000749559"/>
    </source>
</evidence>
<evidence type="ECO:0000256" key="3">
    <source>
        <dbReference type="ARBA" id="ARBA00011881"/>
    </source>
</evidence>
<dbReference type="PANTHER" id="PTHR12128:SF66">
    <property type="entry name" value="4-HYDROXY-2-OXOGLUTARATE ALDOLASE, MITOCHONDRIAL"/>
    <property type="match status" value="1"/>
</dbReference>
<dbReference type="PANTHER" id="PTHR12128">
    <property type="entry name" value="DIHYDRODIPICOLINATE SYNTHASE"/>
    <property type="match status" value="1"/>
</dbReference>